<dbReference type="Gene3D" id="1.10.10.10">
    <property type="entry name" value="Winged helix-like DNA-binding domain superfamily/Winged helix DNA-binding domain"/>
    <property type="match status" value="1"/>
</dbReference>
<reference evidence="5" key="1">
    <citation type="journal article" date="2014" name="Int. J. Syst. Evol. Microbiol.">
        <title>Complete genome sequence of Corynebacterium casei LMG S-19264T (=DSM 44701T), isolated from a smear-ripened cheese.</title>
        <authorList>
            <consortium name="US DOE Joint Genome Institute (JGI-PGF)"/>
            <person name="Walter F."/>
            <person name="Albersmeier A."/>
            <person name="Kalinowski J."/>
            <person name="Ruckert C."/>
        </authorList>
    </citation>
    <scope>NUCLEOTIDE SEQUENCE</scope>
    <source>
        <strain evidence="5">CGMCC 4.7201</strain>
    </source>
</reference>
<evidence type="ECO:0000256" key="3">
    <source>
        <dbReference type="ARBA" id="ARBA00023163"/>
    </source>
</evidence>
<dbReference type="Pfam" id="PF01037">
    <property type="entry name" value="AsnC_trans_reg"/>
    <property type="match status" value="1"/>
</dbReference>
<dbReference type="InterPro" id="IPR011008">
    <property type="entry name" value="Dimeric_a/b-barrel"/>
</dbReference>
<evidence type="ECO:0000259" key="4">
    <source>
        <dbReference type="PROSITE" id="PS50956"/>
    </source>
</evidence>
<keyword evidence="3" id="KW-0804">Transcription</keyword>
<keyword evidence="1" id="KW-0805">Transcription regulation</keyword>
<dbReference type="PANTHER" id="PTHR30154">
    <property type="entry name" value="LEUCINE-RESPONSIVE REGULATORY PROTEIN"/>
    <property type="match status" value="1"/>
</dbReference>
<dbReference type="GO" id="GO:0043565">
    <property type="term" value="F:sequence-specific DNA binding"/>
    <property type="evidence" value="ECO:0007669"/>
    <property type="project" value="InterPro"/>
</dbReference>
<keyword evidence="6" id="KW-1185">Reference proteome</keyword>
<dbReference type="SMART" id="SM00344">
    <property type="entry name" value="HTH_ASNC"/>
    <property type="match status" value="1"/>
</dbReference>
<dbReference type="Gene3D" id="3.30.70.920">
    <property type="match status" value="1"/>
</dbReference>
<dbReference type="CDD" id="cd00090">
    <property type="entry name" value="HTH_ARSR"/>
    <property type="match status" value="1"/>
</dbReference>
<evidence type="ECO:0000313" key="5">
    <source>
        <dbReference type="EMBL" id="GGO84105.1"/>
    </source>
</evidence>
<dbReference type="InterPro" id="IPR019888">
    <property type="entry name" value="Tscrpt_reg_AsnC-like"/>
</dbReference>
<dbReference type="Proteomes" id="UP000641932">
    <property type="component" value="Unassembled WGS sequence"/>
</dbReference>
<feature type="domain" description="HTH asnC-type" evidence="4">
    <location>
        <begin position="60"/>
        <end position="121"/>
    </location>
</feature>
<dbReference type="FunFam" id="1.10.10.10:FF:000408">
    <property type="entry name" value="AsnC family transcriptional regulator"/>
    <property type="match status" value="1"/>
</dbReference>
<dbReference type="InterPro" id="IPR000485">
    <property type="entry name" value="AsnC-type_HTH_dom"/>
</dbReference>
<dbReference type="InterPro" id="IPR036390">
    <property type="entry name" value="WH_DNA-bd_sf"/>
</dbReference>
<dbReference type="PRINTS" id="PR00033">
    <property type="entry name" value="HTHASNC"/>
</dbReference>
<dbReference type="InterPro" id="IPR036388">
    <property type="entry name" value="WH-like_DNA-bd_sf"/>
</dbReference>
<dbReference type="InterPro" id="IPR011991">
    <property type="entry name" value="ArsR-like_HTH"/>
</dbReference>
<dbReference type="PANTHER" id="PTHR30154:SF54">
    <property type="entry name" value="POSSIBLE TRANSCRIPTIONAL REGULATORY PROTEIN (PROBABLY LRP_ASNC-FAMILY)"/>
    <property type="match status" value="1"/>
</dbReference>
<keyword evidence="2" id="KW-0238">DNA-binding</keyword>
<reference evidence="5" key="2">
    <citation type="submission" date="2020-09" db="EMBL/GenBank/DDBJ databases">
        <authorList>
            <person name="Sun Q."/>
            <person name="Zhou Y."/>
        </authorList>
    </citation>
    <scope>NUCLEOTIDE SEQUENCE</scope>
    <source>
        <strain evidence="5">CGMCC 4.7201</strain>
    </source>
</reference>
<sequence>MHTEVGEVLTAGVHRLGGERSAGLRRGRLRGIHGGNCEQLPVRTGLPPCYVRPMAESVPLDSVDLHILRLLQNDARTTNRDLAAAVGIAPSTCLDRVARLRRSGVIVGHELRLDPARIGRALEALLSVQVRPHRRDLVGPFIEHVRALPESRSLFHLTGPDDFLVHVAVAGAADLQRLVLDEFTARQEVARVDTRLIFQQWSCGPLMPPGAH</sequence>
<dbReference type="PROSITE" id="PS50956">
    <property type="entry name" value="HTH_ASNC_2"/>
    <property type="match status" value="1"/>
</dbReference>
<dbReference type="Pfam" id="PF13412">
    <property type="entry name" value="HTH_24"/>
    <property type="match status" value="1"/>
</dbReference>
<dbReference type="InterPro" id="IPR019887">
    <property type="entry name" value="Tscrpt_reg_AsnC/Lrp_C"/>
</dbReference>
<name>A0A917ZIT8_9ACTN</name>
<evidence type="ECO:0000313" key="6">
    <source>
        <dbReference type="Proteomes" id="UP000641932"/>
    </source>
</evidence>
<evidence type="ECO:0000256" key="2">
    <source>
        <dbReference type="ARBA" id="ARBA00023125"/>
    </source>
</evidence>
<organism evidence="5 6">
    <name type="scientific">Wenjunlia tyrosinilytica</name>
    <dbReference type="NCBI Taxonomy" id="1544741"/>
    <lineage>
        <taxon>Bacteria</taxon>
        <taxon>Bacillati</taxon>
        <taxon>Actinomycetota</taxon>
        <taxon>Actinomycetes</taxon>
        <taxon>Kitasatosporales</taxon>
        <taxon>Streptomycetaceae</taxon>
        <taxon>Wenjunlia</taxon>
    </lineage>
</organism>
<accession>A0A917ZIT8</accession>
<dbReference type="SUPFAM" id="SSF46785">
    <property type="entry name" value="Winged helix' DNA-binding domain"/>
    <property type="match status" value="1"/>
</dbReference>
<dbReference type="EMBL" id="BMMS01000005">
    <property type="protein sequence ID" value="GGO84105.1"/>
    <property type="molecule type" value="Genomic_DNA"/>
</dbReference>
<dbReference type="AlphaFoldDB" id="A0A917ZIT8"/>
<dbReference type="SUPFAM" id="SSF54909">
    <property type="entry name" value="Dimeric alpha+beta barrel"/>
    <property type="match status" value="1"/>
</dbReference>
<dbReference type="GO" id="GO:0005829">
    <property type="term" value="C:cytosol"/>
    <property type="evidence" value="ECO:0007669"/>
    <property type="project" value="TreeGrafter"/>
</dbReference>
<gene>
    <name evidence="5" type="ORF">GCM10012280_14810</name>
</gene>
<dbReference type="GO" id="GO:0043200">
    <property type="term" value="P:response to amino acid"/>
    <property type="evidence" value="ECO:0007669"/>
    <property type="project" value="TreeGrafter"/>
</dbReference>
<proteinExistence type="predicted"/>
<protein>
    <recommendedName>
        <fullName evidence="4">HTH asnC-type domain-containing protein</fullName>
    </recommendedName>
</protein>
<comment type="caution">
    <text evidence="5">The sequence shown here is derived from an EMBL/GenBank/DDBJ whole genome shotgun (WGS) entry which is preliminary data.</text>
</comment>
<evidence type="ECO:0000256" key="1">
    <source>
        <dbReference type="ARBA" id="ARBA00023015"/>
    </source>
</evidence>